<keyword evidence="3" id="KW-1185">Reference proteome</keyword>
<evidence type="ECO:0000313" key="2">
    <source>
        <dbReference type="EMBL" id="PMD33400.1"/>
    </source>
</evidence>
<dbReference type="STRING" id="1149755.A0A2J6R4F5"/>
<dbReference type="Pfam" id="PF00135">
    <property type="entry name" value="COesterase"/>
    <property type="match status" value="1"/>
</dbReference>
<reference evidence="2 3" key="1">
    <citation type="submission" date="2016-04" db="EMBL/GenBank/DDBJ databases">
        <title>A degradative enzymes factory behind the ericoid mycorrhizal symbiosis.</title>
        <authorList>
            <consortium name="DOE Joint Genome Institute"/>
            <person name="Martino E."/>
            <person name="Morin E."/>
            <person name="Grelet G."/>
            <person name="Kuo A."/>
            <person name="Kohler A."/>
            <person name="Daghino S."/>
            <person name="Barry K."/>
            <person name="Choi C."/>
            <person name="Cichocki N."/>
            <person name="Clum A."/>
            <person name="Copeland A."/>
            <person name="Hainaut M."/>
            <person name="Haridas S."/>
            <person name="Labutti K."/>
            <person name="Lindquist E."/>
            <person name="Lipzen A."/>
            <person name="Khouja H.-R."/>
            <person name="Murat C."/>
            <person name="Ohm R."/>
            <person name="Olson A."/>
            <person name="Spatafora J."/>
            <person name="Veneault-Fourrey C."/>
            <person name="Henrissat B."/>
            <person name="Grigoriev I."/>
            <person name="Martin F."/>
            <person name="Perotto S."/>
        </authorList>
    </citation>
    <scope>NUCLEOTIDE SEQUENCE [LARGE SCALE GENOMIC DNA]</scope>
    <source>
        <strain evidence="2 3">F</strain>
    </source>
</reference>
<dbReference type="EMBL" id="KZ613956">
    <property type="protein sequence ID" value="PMD33400.1"/>
    <property type="molecule type" value="Genomic_DNA"/>
</dbReference>
<dbReference type="Proteomes" id="UP000235786">
    <property type="component" value="Unassembled WGS sequence"/>
</dbReference>
<evidence type="ECO:0000313" key="3">
    <source>
        <dbReference type="Proteomes" id="UP000235786"/>
    </source>
</evidence>
<evidence type="ECO:0000259" key="1">
    <source>
        <dbReference type="Pfam" id="PF00135"/>
    </source>
</evidence>
<name>A0A2J6R4F5_HYAVF</name>
<dbReference type="PANTHER" id="PTHR43142">
    <property type="entry name" value="CARBOXYLIC ESTER HYDROLASE"/>
    <property type="match status" value="1"/>
</dbReference>
<dbReference type="InterPro" id="IPR029058">
    <property type="entry name" value="AB_hydrolase_fold"/>
</dbReference>
<accession>A0A2J6R4F5</accession>
<protein>
    <submittedName>
        <fullName evidence="2">Para-nitrobenzyl esterase</fullName>
    </submittedName>
</protein>
<sequence length="535" mass="57968">MAAQIKHQKLGEIQGKQGDGVVQFLGIKYATLKDRFAGSELVEYGDAQSVIDATKLGPMAINPPMGLENEFGFIQKSLPVPELTASGLECLNLNINVPLTGGKLPSPESKFPVFVFVHGGGFSVGSNSWPQNDLAKIVKLSADIGLPVIGVGINYRLGATGFLTSEELRKAGYPGNNGLRDQINAFRWVEKYISGFGGDPKNVTFIGESAGSAAGCLLLHAKEPLFKRYISMSGTTLMMQPLPPQVPEFVYAAIIQSLGAEELSTEGRIEKLLSLSDTELATLAPPSLPLLPIVDYELIPGNINFAQISSKEGPSVSMPGRHWCEELLIGDCQFDASICKFMLGPRTAGVAKTFCDSIHKTLGDNSKKVLEAYNINADQSDKEGLYNILKFSNDISFFAPAIAFAQGWRGKSYVYHFNEPNPWDGEWKGEAGHVLDVAYLFQNYNEFLDEAQRQVAVTFAGDFIKFVNGKWPATSFGTKEGAQIYGPSGKGFTSEFVEGIATEKTGRRYTIYELADEIGLDALAGVWSAFFTGAG</sequence>
<dbReference type="OrthoDB" id="3200163at2759"/>
<dbReference type="SUPFAM" id="SSF53474">
    <property type="entry name" value="alpha/beta-Hydrolases"/>
    <property type="match status" value="1"/>
</dbReference>
<gene>
    <name evidence="2" type="ORF">L207DRAFT_469846</name>
</gene>
<dbReference type="AlphaFoldDB" id="A0A2J6R4F5"/>
<organism evidence="2 3">
    <name type="scientific">Hyaloscypha variabilis (strain UAMH 11265 / GT02V1 / F)</name>
    <name type="common">Meliniomyces variabilis</name>
    <dbReference type="NCBI Taxonomy" id="1149755"/>
    <lineage>
        <taxon>Eukaryota</taxon>
        <taxon>Fungi</taxon>
        <taxon>Dikarya</taxon>
        <taxon>Ascomycota</taxon>
        <taxon>Pezizomycotina</taxon>
        <taxon>Leotiomycetes</taxon>
        <taxon>Helotiales</taxon>
        <taxon>Hyaloscyphaceae</taxon>
        <taxon>Hyaloscypha</taxon>
        <taxon>Hyaloscypha variabilis</taxon>
    </lineage>
</organism>
<dbReference type="InterPro" id="IPR002018">
    <property type="entry name" value="CarbesteraseB"/>
</dbReference>
<dbReference type="Gene3D" id="3.40.50.1820">
    <property type="entry name" value="alpha/beta hydrolase"/>
    <property type="match status" value="1"/>
</dbReference>
<dbReference type="PANTHER" id="PTHR43142:SF11">
    <property type="entry name" value="CARBOXYLIC ESTER HYDROLASE"/>
    <property type="match status" value="1"/>
</dbReference>
<proteinExistence type="predicted"/>
<feature type="domain" description="Carboxylesterase type B" evidence="1">
    <location>
        <begin position="9"/>
        <end position="474"/>
    </location>
</feature>